<proteinExistence type="predicted"/>
<dbReference type="EMBL" id="BDSP01000259">
    <property type="protein sequence ID" value="GAX27593.1"/>
    <property type="molecule type" value="Genomic_DNA"/>
</dbReference>
<accession>A0A1Z5KMN7</accession>
<evidence type="ECO:0000313" key="1">
    <source>
        <dbReference type="EMBL" id="GAX27593.1"/>
    </source>
</evidence>
<dbReference type="InParanoid" id="A0A1Z5KMN7"/>
<comment type="caution">
    <text evidence="1">The sequence shown here is derived from an EMBL/GenBank/DDBJ whole genome shotgun (WGS) entry which is preliminary data.</text>
</comment>
<sequence length="165" mass="18237">MEKKDIPAVIAIQPTAGEEDSAMRQATVALARAICFGTHDDIVQANQRVSSIVQQQVREAVYDMQEMMEALQDAIGNHDIIRNPNVSACNGKPKTWSCLVCKKPTQHVCNHPDCQAWKRSSGLLGTPLCGPRADSSKNPDGLTCMQIHRQRLREEKTGFAKQHST</sequence>
<name>A0A1Z5KMN7_FISSO</name>
<keyword evidence="2" id="KW-1185">Reference proteome</keyword>
<reference evidence="1 2" key="1">
    <citation type="journal article" date="2015" name="Plant Cell">
        <title>Oil accumulation by the oleaginous diatom Fistulifera solaris as revealed by the genome and transcriptome.</title>
        <authorList>
            <person name="Tanaka T."/>
            <person name="Maeda Y."/>
            <person name="Veluchamy A."/>
            <person name="Tanaka M."/>
            <person name="Abida H."/>
            <person name="Marechal E."/>
            <person name="Bowler C."/>
            <person name="Muto M."/>
            <person name="Sunaga Y."/>
            <person name="Tanaka M."/>
            <person name="Yoshino T."/>
            <person name="Taniguchi T."/>
            <person name="Fukuda Y."/>
            <person name="Nemoto M."/>
            <person name="Matsumoto M."/>
            <person name="Wong P.S."/>
            <person name="Aburatani S."/>
            <person name="Fujibuchi W."/>
        </authorList>
    </citation>
    <scope>NUCLEOTIDE SEQUENCE [LARGE SCALE GENOMIC DNA]</scope>
    <source>
        <strain evidence="1 2">JPCC DA0580</strain>
    </source>
</reference>
<protein>
    <submittedName>
        <fullName evidence="1">Uncharacterized protein</fullName>
    </submittedName>
</protein>
<dbReference type="AlphaFoldDB" id="A0A1Z5KMN7"/>
<evidence type="ECO:0000313" key="2">
    <source>
        <dbReference type="Proteomes" id="UP000198406"/>
    </source>
</evidence>
<gene>
    <name evidence="1" type="ORF">FisN_13Hh318</name>
</gene>
<dbReference type="Proteomes" id="UP000198406">
    <property type="component" value="Unassembled WGS sequence"/>
</dbReference>
<organism evidence="1 2">
    <name type="scientific">Fistulifera solaris</name>
    <name type="common">Oleaginous diatom</name>
    <dbReference type="NCBI Taxonomy" id="1519565"/>
    <lineage>
        <taxon>Eukaryota</taxon>
        <taxon>Sar</taxon>
        <taxon>Stramenopiles</taxon>
        <taxon>Ochrophyta</taxon>
        <taxon>Bacillariophyta</taxon>
        <taxon>Bacillariophyceae</taxon>
        <taxon>Bacillariophycidae</taxon>
        <taxon>Naviculales</taxon>
        <taxon>Naviculaceae</taxon>
        <taxon>Fistulifera</taxon>
    </lineage>
</organism>